<dbReference type="CDD" id="cd17477">
    <property type="entry name" value="MFS_YcaD_like"/>
    <property type="match status" value="1"/>
</dbReference>
<feature type="transmembrane region" description="Helical" evidence="5">
    <location>
        <begin position="349"/>
        <end position="372"/>
    </location>
</feature>
<dbReference type="InterPro" id="IPR011701">
    <property type="entry name" value="MFS"/>
</dbReference>
<dbReference type="GO" id="GO:0022857">
    <property type="term" value="F:transmembrane transporter activity"/>
    <property type="evidence" value="ECO:0007669"/>
    <property type="project" value="InterPro"/>
</dbReference>
<evidence type="ECO:0000256" key="5">
    <source>
        <dbReference type="SAM" id="Phobius"/>
    </source>
</evidence>
<keyword evidence="3 5" id="KW-1133">Transmembrane helix</keyword>
<keyword evidence="4 5" id="KW-0472">Membrane</keyword>
<feature type="transmembrane region" description="Helical" evidence="5">
    <location>
        <begin position="378"/>
        <end position="397"/>
    </location>
</feature>
<comment type="subcellular location">
    <subcellularLocation>
        <location evidence="1">Membrane</location>
        <topology evidence="1">Multi-pass membrane protein</topology>
    </subcellularLocation>
</comment>
<feature type="transmembrane region" description="Helical" evidence="5">
    <location>
        <begin position="183"/>
        <end position="203"/>
    </location>
</feature>
<organism evidence="7">
    <name type="scientific">marine metagenome</name>
    <dbReference type="NCBI Taxonomy" id="408172"/>
    <lineage>
        <taxon>unclassified sequences</taxon>
        <taxon>metagenomes</taxon>
        <taxon>ecological metagenomes</taxon>
    </lineage>
</organism>
<evidence type="ECO:0000313" key="7">
    <source>
        <dbReference type="EMBL" id="SVA14699.1"/>
    </source>
</evidence>
<feature type="transmembrane region" description="Helical" evidence="5">
    <location>
        <begin position="66"/>
        <end position="86"/>
    </location>
</feature>
<keyword evidence="2 5" id="KW-0812">Transmembrane</keyword>
<dbReference type="InterPro" id="IPR036259">
    <property type="entry name" value="MFS_trans_sf"/>
</dbReference>
<feature type="transmembrane region" description="Helical" evidence="5">
    <location>
        <begin position="157"/>
        <end position="177"/>
    </location>
</feature>
<proteinExistence type="predicted"/>
<dbReference type="Gene3D" id="1.20.1250.20">
    <property type="entry name" value="MFS general substrate transporter like domains"/>
    <property type="match status" value="2"/>
</dbReference>
<dbReference type="PANTHER" id="PTHR23521">
    <property type="entry name" value="TRANSPORTER MFS SUPERFAMILY"/>
    <property type="match status" value="1"/>
</dbReference>
<dbReference type="EMBL" id="UINC01004491">
    <property type="protein sequence ID" value="SVA14699.1"/>
    <property type="molecule type" value="Genomic_DNA"/>
</dbReference>
<feature type="transmembrane region" description="Helical" evidence="5">
    <location>
        <begin position="98"/>
        <end position="114"/>
    </location>
</feature>
<evidence type="ECO:0000256" key="4">
    <source>
        <dbReference type="ARBA" id="ARBA00023136"/>
    </source>
</evidence>
<feature type="transmembrane region" description="Helical" evidence="5">
    <location>
        <begin position="290"/>
        <end position="308"/>
    </location>
</feature>
<evidence type="ECO:0000259" key="6">
    <source>
        <dbReference type="PROSITE" id="PS50850"/>
    </source>
</evidence>
<dbReference type="AlphaFoldDB" id="A0A381TFW9"/>
<dbReference type="GO" id="GO:0005886">
    <property type="term" value="C:plasma membrane"/>
    <property type="evidence" value="ECO:0007669"/>
    <property type="project" value="TreeGrafter"/>
</dbReference>
<evidence type="ECO:0000256" key="3">
    <source>
        <dbReference type="ARBA" id="ARBA00022989"/>
    </source>
</evidence>
<dbReference type="Pfam" id="PF07690">
    <property type="entry name" value="MFS_1"/>
    <property type="match status" value="1"/>
</dbReference>
<accession>A0A381TFW9</accession>
<feature type="transmembrane region" description="Helical" evidence="5">
    <location>
        <begin position="314"/>
        <end position="337"/>
    </location>
</feature>
<reference evidence="7" key="1">
    <citation type="submission" date="2018-05" db="EMBL/GenBank/DDBJ databases">
        <authorList>
            <person name="Lanie J.A."/>
            <person name="Ng W.-L."/>
            <person name="Kazmierczak K.M."/>
            <person name="Andrzejewski T.M."/>
            <person name="Davidsen T.M."/>
            <person name="Wayne K.J."/>
            <person name="Tettelin H."/>
            <person name="Glass J.I."/>
            <person name="Rusch D."/>
            <person name="Podicherti R."/>
            <person name="Tsui H.-C.T."/>
            <person name="Winkler M.E."/>
        </authorList>
    </citation>
    <scope>NUCLEOTIDE SEQUENCE</scope>
</reference>
<evidence type="ECO:0000256" key="1">
    <source>
        <dbReference type="ARBA" id="ARBA00004141"/>
    </source>
</evidence>
<dbReference type="InterPro" id="IPR020846">
    <property type="entry name" value="MFS_dom"/>
</dbReference>
<gene>
    <name evidence="7" type="ORF">METZ01_LOCUS67553</name>
</gene>
<feature type="transmembrane region" description="Helical" evidence="5">
    <location>
        <begin position="215"/>
        <end position="238"/>
    </location>
</feature>
<dbReference type="SUPFAM" id="SSF103473">
    <property type="entry name" value="MFS general substrate transporter"/>
    <property type="match status" value="1"/>
</dbReference>
<dbReference type="Pfam" id="PF12832">
    <property type="entry name" value="MFS_1_like"/>
    <property type="match status" value="1"/>
</dbReference>
<dbReference type="InterPro" id="IPR024989">
    <property type="entry name" value="MFS_assoc_dom"/>
</dbReference>
<dbReference type="InterPro" id="IPR047200">
    <property type="entry name" value="MFS_YcaD-like"/>
</dbReference>
<feature type="transmembrane region" description="Helical" evidence="5">
    <location>
        <begin position="120"/>
        <end position="145"/>
    </location>
</feature>
<protein>
    <recommendedName>
        <fullName evidence="6">Major facilitator superfamily (MFS) profile domain-containing protein</fullName>
    </recommendedName>
</protein>
<sequence length="410" mass="44024">MKWKRNANGSELSKNMSKSTSEPVWTRERALTLAALIGCLFTYGITISLFTPLLSLILEVRGVSSTMIGGLAMAAPAGIIIGSFAVPWSLRNIEGHSLLLGGVAFEIVLIFALMSTQSIAVWFVLRFLAGLVCSILFVVSETWIIEITPRVHQGRVMGLYNTTMALSFALGPLMLSMTGTQGTLPFLVGIGLMVLAGFPLLWAGRYVPNSSDHPGFSVVSFALVAPLLALACFVVAFKELAATSLMPVYGLRIGMSETSATLMLFIGAAGAALLQLPIGWLADHFNPRKVLVACALGGIAGAAAWPFIVNLPFLLWTTLFLWWGFFAGVYTVSMILAGKWFKGTELATAMAAFGVFWGIGGFVGPMVGGASMDLWDPYGLPLTLVIVAGLFFVISLFPRFYRQPKKDNVS</sequence>
<dbReference type="PANTHER" id="PTHR23521:SF3">
    <property type="entry name" value="MFS TRANSPORTER"/>
    <property type="match status" value="1"/>
</dbReference>
<evidence type="ECO:0000256" key="2">
    <source>
        <dbReference type="ARBA" id="ARBA00022692"/>
    </source>
</evidence>
<feature type="domain" description="Major facilitator superfamily (MFS) profile" evidence="6">
    <location>
        <begin position="30"/>
        <end position="406"/>
    </location>
</feature>
<name>A0A381TFW9_9ZZZZ</name>
<feature type="transmembrane region" description="Helical" evidence="5">
    <location>
        <begin position="258"/>
        <end position="278"/>
    </location>
</feature>
<dbReference type="PROSITE" id="PS50850">
    <property type="entry name" value="MFS"/>
    <property type="match status" value="1"/>
</dbReference>
<feature type="transmembrane region" description="Helical" evidence="5">
    <location>
        <begin position="30"/>
        <end position="54"/>
    </location>
</feature>